<evidence type="ECO:0000256" key="8">
    <source>
        <dbReference type="ARBA" id="ARBA00022833"/>
    </source>
</evidence>
<feature type="binding site" evidence="9">
    <location>
        <position position="268"/>
    </location>
    <ligand>
        <name>Zn(2+)</name>
        <dbReference type="ChEBI" id="CHEBI:29105"/>
        <label>2</label>
        <note>catalytic</note>
    </ligand>
</feature>
<dbReference type="SUPFAM" id="SSF56281">
    <property type="entry name" value="Metallo-hydrolase/oxidoreductase"/>
    <property type="match status" value="1"/>
</dbReference>
<dbReference type="eggNOG" id="arCOG00501">
    <property type="taxonomic scope" value="Archaea"/>
</dbReference>
<keyword evidence="5 9" id="KW-0479">Metal-binding</keyword>
<keyword evidence="4 9" id="KW-0540">Nuclease</keyword>
<feature type="region of interest" description="Disordered" evidence="10">
    <location>
        <begin position="288"/>
        <end position="335"/>
    </location>
</feature>
<keyword evidence="8 9" id="KW-0862">Zinc</keyword>
<dbReference type="CDD" id="cd07717">
    <property type="entry name" value="RNaseZ_ZiPD-like_MBL-fold"/>
    <property type="match status" value="1"/>
</dbReference>
<dbReference type="NCBIfam" id="NF000801">
    <property type="entry name" value="PRK00055.1-3"/>
    <property type="match status" value="1"/>
</dbReference>
<dbReference type="GO" id="GO:0042802">
    <property type="term" value="F:identical protein binding"/>
    <property type="evidence" value="ECO:0007669"/>
    <property type="project" value="UniProtKB-ARBA"/>
</dbReference>
<dbReference type="RefSeq" id="WP_015410647.1">
    <property type="nucleotide sequence ID" value="NC_020388.1"/>
</dbReference>
<dbReference type="EMBL" id="HF582854">
    <property type="protein sequence ID" value="CCQ37920.1"/>
    <property type="molecule type" value="Genomic_DNA"/>
</dbReference>
<dbReference type="Gene3D" id="3.60.15.10">
    <property type="entry name" value="Ribonuclease Z/Hydroxyacylglutathione hydrolase-like"/>
    <property type="match status" value="1"/>
</dbReference>
<evidence type="ECO:0000313" key="13">
    <source>
        <dbReference type="Proteomes" id="UP000011867"/>
    </source>
</evidence>
<dbReference type="GeneID" id="14653265"/>
<dbReference type="PANTHER" id="PTHR46018">
    <property type="entry name" value="ZINC PHOSPHODIESTERASE ELAC PROTEIN 1"/>
    <property type="match status" value="1"/>
</dbReference>
<feature type="binding site" evidence="9">
    <location>
        <position position="210"/>
    </location>
    <ligand>
        <name>Zn(2+)</name>
        <dbReference type="ChEBI" id="CHEBI:29105"/>
        <label>2</label>
        <note>catalytic</note>
    </ligand>
</feature>
<comment type="cofactor">
    <cofactor evidence="9">
        <name>Zn(2+)</name>
        <dbReference type="ChEBI" id="CHEBI:29105"/>
    </cofactor>
    <text evidence="9">Binds 2 Zn(2+) ions.</text>
</comment>
<sequence length="335" mass="35688">MSLRVTFLGTGGAVPTTRRNTSSAFLRREGERFLFDCGEGTQRQMMRFGTGFGVSDVFLTHLHGDHTLGLPGLLQTMEFNDREAALTIHAPDGAGGRVRRLLEAAAGHQSFPVRIEAAADGDTVREGDGYEVVAFATDHDTRSVGYVLIEADRKGRFDRERAEALGVPVGPMFQRLHAGEAVELDDGTVVDPEQVVGDPRPGRTVVYTGDTRPTDRTVDLAAGADLLIHDATFASDNADRARRTAHSTAAEAAKLAARADAARLALVHVSSRYAGSVAPLEREAREAFDGEAFVPEDGDEVDVPYPDATGDPDSGAESEADADSDADGGTDRDPP</sequence>
<dbReference type="AlphaFoldDB" id="M1Y5S0"/>
<feature type="domain" description="Metallo-beta-lactamase" evidence="11">
    <location>
        <begin position="20"/>
        <end position="246"/>
    </location>
</feature>
<evidence type="ECO:0000256" key="1">
    <source>
        <dbReference type="ARBA" id="ARBA00000402"/>
    </source>
</evidence>
<evidence type="ECO:0000313" key="12">
    <source>
        <dbReference type="EMBL" id="CCQ37920.1"/>
    </source>
</evidence>
<evidence type="ECO:0000256" key="5">
    <source>
        <dbReference type="ARBA" id="ARBA00022723"/>
    </source>
</evidence>
<dbReference type="EC" id="3.1.26.11" evidence="9"/>
<evidence type="ECO:0000256" key="6">
    <source>
        <dbReference type="ARBA" id="ARBA00022759"/>
    </source>
</evidence>
<evidence type="ECO:0000256" key="2">
    <source>
        <dbReference type="ARBA" id="ARBA00011738"/>
    </source>
</evidence>
<feature type="compositionally biased region" description="Acidic residues" evidence="10">
    <location>
        <begin position="314"/>
        <end position="328"/>
    </location>
</feature>
<reference evidence="12 13" key="1">
    <citation type="journal article" date="2013" name="Genome Announc.">
        <title>Genome of the haloarchaeon Natronomonas moolapensis, a neutrophilic member of a previously haloalkaliphilic genus.</title>
        <authorList>
            <person name="Dyall-Smith M.L."/>
            <person name="Pfeiffer F."/>
            <person name="Oberwinkler T."/>
            <person name="Klee K."/>
            <person name="Rampp M."/>
            <person name="Palm P."/>
            <person name="Gross K."/>
            <person name="Schuster S.C."/>
            <person name="Oesterhelt D."/>
        </authorList>
    </citation>
    <scope>NUCLEOTIDE SEQUENCE [LARGE SCALE GENOMIC DNA]</scope>
    <source>
        <strain evidence="13">DSM 18674 / JCM 14361 / 8.8.11</strain>
    </source>
</reference>
<dbReference type="Pfam" id="PF23023">
    <property type="entry name" value="Anti-Pycsar_Apyc1"/>
    <property type="match status" value="1"/>
</dbReference>
<feature type="binding site" evidence="9">
    <location>
        <position position="65"/>
    </location>
    <ligand>
        <name>Zn(2+)</name>
        <dbReference type="ChEBI" id="CHEBI:29105"/>
        <label>2</label>
        <note>catalytic</note>
    </ligand>
</feature>
<dbReference type="HAMAP" id="MF_01818">
    <property type="entry name" value="RNase_Z_BN"/>
    <property type="match status" value="1"/>
</dbReference>
<dbReference type="STRING" id="268739.Nmlp_3808"/>
<keyword evidence="7 9" id="KW-0378">Hydrolase</keyword>
<dbReference type="KEGG" id="nmo:Nmlp_3808"/>
<feature type="binding site" evidence="9">
    <location>
        <position position="210"/>
    </location>
    <ligand>
        <name>Zn(2+)</name>
        <dbReference type="ChEBI" id="CHEBI:29105"/>
        <label>1</label>
        <note>catalytic</note>
    </ligand>
</feature>
<evidence type="ECO:0000256" key="9">
    <source>
        <dbReference type="HAMAP-Rule" id="MF_01818"/>
    </source>
</evidence>
<dbReference type="PANTHER" id="PTHR46018:SF2">
    <property type="entry name" value="ZINC PHOSPHODIESTERASE ELAC PROTEIN 1"/>
    <property type="match status" value="1"/>
</dbReference>
<dbReference type="SMART" id="SM00849">
    <property type="entry name" value="Lactamase_B"/>
    <property type="match status" value="1"/>
</dbReference>
<dbReference type="Proteomes" id="UP000011867">
    <property type="component" value="Chromosome"/>
</dbReference>
<feature type="binding site" evidence="9">
    <location>
        <position position="61"/>
    </location>
    <ligand>
        <name>Zn(2+)</name>
        <dbReference type="ChEBI" id="CHEBI:29105"/>
        <label>1</label>
        <note>catalytic</note>
    </ligand>
</feature>
<comment type="function">
    <text evidence="9">Zinc phosphodiesterase, which displays some tRNA 3'-processing endonuclease activity. Probably involved in tRNA maturation, by removing a 3'-trailer from precursor tRNA.</text>
</comment>
<gene>
    <name evidence="9 12" type="primary">rnz</name>
    <name evidence="12" type="ordered locus">Nmlp_3808</name>
</gene>
<dbReference type="FunFam" id="3.60.15.10:FF:000002">
    <property type="entry name" value="Ribonuclease Z"/>
    <property type="match status" value="1"/>
</dbReference>
<evidence type="ECO:0000256" key="7">
    <source>
        <dbReference type="ARBA" id="ARBA00022801"/>
    </source>
</evidence>
<evidence type="ECO:0000256" key="10">
    <source>
        <dbReference type="SAM" id="MobiDB-lite"/>
    </source>
</evidence>
<accession>M1Y5S0</accession>
<dbReference type="OrthoDB" id="85118at2157"/>
<comment type="similarity">
    <text evidence="9">Belongs to the RNase Z family.</text>
</comment>
<comment type="catalytic activity">
    <reaction evidence="1 9">
        <text>Endonucleolytic cleavage of RNA, removing extra 3' nucleotides from tRNA precursor, generating 3' termini of tRNAs. A 3'-hydroxy group is left at the tRNA terminus and a 5'-phosphoryl group is left at the trailer molecule.</text>
        <dbReference type="EC" id="3.1.26.11"/>
    </reaction>
</comment>
<protein>
    <recommendedName>
        <fullName evidence="9">Ribonuclease Z</fullName>
        <shortName evidence="9">RNase Z</shortName>
        <ecNumber evidence="9">3.1.26.11</ecNumber>
    </recommendedName>
    <alternativeName>
        <fullName evidence="9">tRNA 3 endonuclease</fullName>
    </alternativeName>
    <alternativeName>
        <fullName evidence="9">tRNase Z</fullName>
    </alternativeName>
</protein>
<dbReference type="GO" id="GO:0008270">
    <property type="term" value="F:zinc ion binding"/>
    <property type="evidence" value="ECO:0007669"/>
    <property type="project" value="UniProtKB-UniRule"/>
</dbReference>
<feature type="binding site" evidence="9">
    <location>
        <position position="63"/>
    </location>
    <ligand>
        <name>Zn(2+)</name>
        <dbReference type="ChEBI" id="CHEBI:29105"/>
        <label>1</label>
        <note>catalytic</note>
    </ligand>
</feature>
<dbReference type="HOGENOM" id="CLU_031317_2_0_2"/>
<evidence type="ECO:0000256" key="4">
    <source>
        <dbReference type="ARBA" id="ARBA00022722"/>
    </source>
</evidence>
<feature type="binding site" evidence="9">
    <location>
        <position position="66"/>
    </location>
    <ligand>
        <name>Zn(2+)</name>
        <dbReference type="ChEBI" id="CHEBI:29105"/>
        <label>2</label>
        <note>catalytic</note>
    </ligand>
</feature>
<dbReference type="InterPro" id="IPR013471">
    <property type="entry name" value="RNase_Z/BN"/>
</dbReference>
<keyword evidence="13" id="KW-1185">Reference proteome</keyword>
<dbReference type="InterPro" id="IPR001279">
    <property type="entry name" value="Metallo-B-lactamas"/>
</dbReference>
<comment type="subunit">
    <text evidence="2 9">Homodimer.</text>
</comment>
<feature type="active site" description="Proton acceptor" evidence="9">
    <location>
        <position position="65"/>
    </location>
</feature>
<evidence type="ECO:0000259" key="11">
    <source>
        <dbReference type="SMART" id="SM00849"/>
    </source>
</evidence>
<keyword evidence="3 9" id="KW-0819">tRNA processing</keyword>
<keyword evidence="6 9" id="KW-0255">Endonuclease</keyword>
<dbReference type="GO" id="GO:0042781">
    <property type="term" value="F:3'-tRNA processing endoribonuclease activity"/>
    <property type="evidence" value="ECO:0007669"/>
    <property type="project" value="UniProtKB-UniRule"/>
</dbReference>
<dbReference type="Pfam" id="PF12706">
    <property type="entry name" value="Lactamase_B_2"/>
    <property type="match status" value="1"/>
</dbReference>
<proteinExistence type="inferred from homology"/>
<feature type="binding site" evidence="9">
    <location>
        <position position="139"/>
    </location>
    <ligand>
        <name>Zn(2+)</name>
        <dbReference type="ChEBI" id="CHEBI:29105"/>
        <label>1</label>
        <note>catalytic</note>
    </ligand>
</feature>
<dbReference type="InterPro" id="IPR036866">
    <property type="entry name" value="RibonucZ/Hydroxyglut_hydro"/>
</dbReference>
<dbReference type="NCBIfam" id="TIGR02651">
    <property type="entry name" value="RNase_Z"/>
    <property type="match status" value="1"/>
</dbReference>
<organism evidence="12 13">
    <name type="scientific">Natronomonas moolapensis (strain DSM 18674 / CECT 7526 / JCM 14361 / 8.8.11)</name>
    <dbReference type="NCBI Taxonomy" id="268739"/>
    <lineage>
        <taxon>Archaea</taxon>
        <taxon>Methanobacteriati</taxon>
        <taxon>Methanobacteriota</taxon>
        <taxon>Stenosarchaea group</taxon>
        <taxon>Halobacteria</taxon>
        <taxon>Halobacteriales</taxon>
        <taxon>Natronomonadaceae</taxon>
        <taxon>Natronomonas</taxon>
    </lineage>
</organism>
<evidence type="ECO:0000256" key="3">
    <source>
        <dbReference type="ARBA" id="ARBA00022694"/>
    </source>
</evidence>
<name>M1Y5S0_NATM8</name>